<feature type="chain" id="PRO_5026307743" description="Porin domain-containing protein" evidence="1">
    <location>
        <begin position="22"/>
        <end position="188"/>
    </location>
</feature>
<organism evidence="2 3">
    <name type="scientific">Sulfurimicrobium lacus</name>
    <dbReference type="NCBI Taxonomy" id="2715678"/>
    <lineage>
        <taxon>Bacteria</taxon>
        <taxon>Pseudomonadati</taxon>
        <taxon>Pseudomonadota</taxon>
        <taxon>Betaproteobacteria</taxon>
        <taxon>Nitrosomonadales</taxon>
        <taxon>Sulfuricellaceae</taxon>
        <taxon>Sulfurimicrobium</taxon>
    </lineage>
</organism>
<dbReference type="AlphaFoldDB" id="A0A6F8VFX8"/>
<proteinExistence type="predicted"/>
<accession>A0A6F8VFX8</accession>
<dbReference type="Proteomes" id="UP000502260">
    <property type="component" value="Chromosome"/>
</dbReference>
<name>A0A6F8VFX8_9PROT</name>
<reference evidence="3" key="1">
    <citation type="submission" date="2020-03" db="EMBL/GenBank/DDBJ databases">
        <title>Complete genome sequence of sulfur-oxidizing bacterium skT11.</title>
        <authorList>
            <person name="Kanda M."/>
            <person name="Kojima H."/>
            <person name="Fukui M."/>
        </authorList>
    </citation>
    <scope>NUCLEOTIDE SEQUENCE [LARGE SCALE GENOMIC DNA]</scope>
    <source>
        <strain evidence="3">skT11</strain>
    </source>
</reference>
<dbReference type="KEGG" id="slac:SKTS_28930"/>
<evidence type="ECO:0000256" key="1">
    <source>
        <dbReference type="SAM" id="SignalP"/>
    </source>
</evidence>
<dbReference type="RefSeq" id="WP_173066652.1">
    <property type="nucleotide sequence ID" value="NZ_AP022853.1"/>
</dbReference>
<feature type="signal peptide" evidence="1">
    <location>
        <begin position="1"/>
        <end position="21"/>
    </location>
</feature>
<keyword evidence="1" id="KW-0732">Signal</keyword>
<evidence type="ECO:0000313" key="3">
    <source>
        <dbReference type="Proteomes" id="UP000502260"/>
    </source>
</evidence>
<sequence length="188" mass="19019">MTKSLLVLAVSSAFVCSSALAGIVTTYNLVGTTGGATSQTETRAYAGLKWSVEGGATPSLVLGAMRARISSGGNTEGANLALSINLAGGVKPASIKLGYLNGKEDFQGELGVGYNFLKATPLVGFGVNAPYANLGADWSYGNGFDPFAIIHTHGKFGKPAAASTQTCTPVSGFTGAFTDAACTNPNIL</sequence>
<keyword evidence="3" id="KW-1185">Reference proteome</keyword>
<evidence type="ECO:0000313" key="2">
    <source>
        <dbReference type="EMBL" id="BCB28007.1"/>
    </source>
</evidence>
<evidence type="ECO:0008006" key="4">
    <source>
        <dbReference type="Google" id="ProtNLM"/>
    </source>
</evidence>
<protein>
    <recommendedName>
        <fullName evidence="4">Porin domain-containing protein</fullName>
    </recommendedName>
</protein>
<gene>
    <name evidence="2" type="ORF">SKTS_28930</name>
</gene>
<dbReference type="EMBL" id="AP022853">
    <property type="protein sequence ID" value="BCB28007.1"/>
    <property type="molecule type" value="Genomic_DNA"/>
</dbReference>